<keyword evidence="3" id="KW-1185">Reference proteome</keyword>
<sequence length="173" mass="18548">MARAKSRKALLTVLGVLGAIPVASGLTAILGGPERAPGGAPAAPSVDSEYRFVNTFWTAAGLALWWSLRRPEKRAATTRLVLGTAALGGVPRLISARRTGAPHPVFRAAIVLELLVVPLVLVWHAVVMRDDAEAGKKPDAQVRWTSARVVGSCHLRSTARKRGALRDHWGRDR</sequence>
<keyword evidence="1" id="KW-1133">Transmembrane helix</keyword>
<dbReference type="AlphaFoldDB" id="A0A9Y2MTA8"/>
<feature type="transmembrane region" description="Helical" evidence="1">
    <location>
        <begin position="75"/>
        <end position="94"/>
    </location>
</feature>
<name>A0A9Y2MTA8_9PSEU</name>
<evidence type="ECO:0000313" key="2">
    <source>
        <dbReference type="EMBL" id="WIX80470.1"/>
    </source>
</evidence>
<evidence type="ECO:0000313" key="3">
    <source>
        <dbReference type="Proteomes" id="UP001236014"/>
    </source>
</evidence>
<dbReference type="InterPro" id="IPR025597">
    <property type="entry name" value="DUF4345"/>
</dbReference>
<dbReference type="Proteomes" id="UP001236014">
    <property type="component" value="Chromosome"/>
</dbReference>
<evidence type="ECO:0000256" key="1">
    <source>
        <dbReference type="SAM" id="Phobius"/>
    </source>
</evidence>
<keyword evidence="1" id="KW-0812">Transmembrane</keyword>
<dbReference type="Pfam" id="PF14248">
    <property type="entry name" value="DUF4345"/>
    <property type="match status" value="1"/>
</dbReference>
<reference evidence="2 3" key="1">
    <citation type="submission" date="2023-06" db="EMBL/GenBank/DDBJ databases">
        <authorList>
            <person name="Oyuntsetseg B."/>
            <person name="Kim S.B."/>
        </authorList>
    </citation>
    <scope>NUCLEOTIDE SEQUENCE [LARGE SCALE GENOMIC DNA]</scope>
    <source>
        <strain evidence="2 3">2-15</strain>
    </source>
</reference>
<gene>
    <name evidence="2" type="ORF">QRX50_06755</name>
</gene>
<feature type="transmembrane region" description="Helical" evidence="1">
    <location>
        <begin position="49"/>
        <end position="68"/>
    </location>
</feature>
<dbReference type="RefSeq" id="WP_285971099.1">
    <property type="nucleotide sequence ID" value="NZ_CP127294.1"/>
</dbReference>
<dbReference type="EMBL" id="CP127294">
    <property type="protein sequence ID" value="WIX80470.1"/>
    <property type="molecule type" value="Genomic_DNA"/>
</dbReference>
<feature type="transmembrane region" description="Helical" evidence="1">
    <location>
        <begin position="106"/>
        <end position="127"/>
    </location>
</feature>
<accession>A0A9Y2MTA8</accession>
<protein>
    <submittedName>
        <fullName evidence="2">DUF4345 domain-containing protein</fullName>
    </submittedName>
</protein>
<organism evidence="2 3">
    <name type="scientific">Amycolatopsis carbonis</name>
    <dbReference type="NCBI Taxonomy" id="715471"/>
    <lineage>
        <taxon>Bacteria</taxon>
        <taxon>Bacillati</taxon>
        <taxon>Actinomycetota</taxon>
        <taxon>Actinomycetes</taxon>
        <taxon>Pseudonocardiales</taxon>
        <taxon>Pseudonocardiaceae</taxon>
        <taxon>Amycolatopsis</taxon>
    </lineage>
</organism>
<keyword evidence="1" id="KW-0472">Membrane</keyword>
<proteinExistence type="predicted"/>
<dbReference type="KEGG" id="acab:QRX50_06755"/>